<dbReference type="RefSeq" id="WP_089835191.1">
    <property type="nucleotide sequence ID" value="NZ_FNBN01000006.1"/>
</dbReference>
<evidence type="ECO:0000256" key="2">
    <source>
        <dbReference type="ARBA" id="ARBA00022630"/>
    </source>
</evidence>
<dbReference type="SUPFAM" id="SSF51412">
    <property type="entry name" value="Inosine monophosphate dehydrogenase (IMPDH)"/>
    <property type="match status" value="1"/>
</dbReference>
<dbReference type="InterPro" id="IPR004136">
    <property type="entry name" value="NMO"/>
</dbReference>
<evidence type="ECO:0000256" key="3">
    <source>
        <dbReference type="ARBA" id="ARBA00022643"/>
    </source>
</evidence>
<accession>A0A1G7WQG7</accession>
<evidence type="ECO:0000256" key="1">
    <source>
        <dbReference type="ARBA" id="ARBA00009881"/>
    </source>
</evidence>
<comment type="similarity">
    <text evidence="1">Belongs to the nitronate monooxygenase family. NMO class I subfamily.</text>
</comment>
<keyword evidence="2" id="KW-0285">Flavoprotein</keyword>
<evidence type="ECO:0000256" key="5">
    <source>
        <dbReference type="ARBA" id="ARBA00023033"/>
    </source>
</evidence>
<evidence type="ECO:0000256" key="4">
    <source>
        <dbReference type="ARBA" id="ARBA00023002"/>
    </source>
</evidence>
<dbReference type="PANTHER" id="PTHR42747:SF4">
    <property type="entry name" value="BLR1330 PROTEIN"/>
    <property type="match status" value="1"/>
</dbReference>
<dbReference type="GO" id="GO:0018580">
    <property type="term" value="F:nitronate monooxygenase activity"/>
    <property type="evidence" value="ECO:0007669"/>
    <property type="project" value="InterPro"/>
</dbReference>
<reference evidence="7" key="1">
    <citation type="submission" date="2016-10" db="EMBL/GenBank/DDBJ databases">
        <authorList>
            <person name="Varghese N."/>
            <person name="Submissions S."/>
        </authorList>
    </citation>
    <scope>NUCLEOTIDE SEQUENCE [LARGE SCALE GENOMIC DNA]</scope>
    <source>
        <strain evidence="7">DSM 527</strain>
    </source>
</reference>
<dbReference type="EMBL" id="FNBN01000006">
    <property type="protein sequence ID" value="SDG74217.1"/>
    <property type="molecule type" value="Genomic_DNA"/>
</dbReference>
<keyword evidence="4" id="KW-0560">Oxidoreductase</keyword>
<proteinExistence type="inferred from homology"/>
<organism evidence="6 7">
    <name type="scientific">Chitinophaga filiformis</name>
    <name type="common">Myxococcus filiformis</name>
    <name type="synonym">Flexibacter filiformis</name>
    <dbReference type="NCBI Taxonomy" id="104663"/>
    <lineage>
        <taxon>Bacteria</taxon>
        <taxon>Pseudomonadati</taxon>
        <taxon>Bacteroidota</taxon>
        <taxon>Chitinophagia</taxon>
        <taxon>Chitinophagales</taxon>
        <taxon>Chitinophagaceae</taxon>
        <taxon>Chitinophaga</taxon>
    </lineage>
</organism>
<keyword evidence="3" id="KW-0288">FMN</keyword>
<sequence>MQLTSALAIRYPVIMAPMFLVSNEKMVKAAMDNGIAGTFPSLNYRKEGELRQVLEQLNQHRALLPPGQGTYGVNLIVQKTNPLYSKHLKECVTAEVPFYITSLGSPKEVIAAAHSYGAKVLCDVTNLQHAEKAAQAGCDGFIAVCAGAGGHAGPYPMHILVPALHKAFPEKLLVAAGGIATGQQLASALVLGAQGASIGTRFIASEEAGVSNEYKNAILDYGMEDIVLTERLSGTPCNVINTPAAKKIGYKQNWLEKQLNKNAGTRKYFKMLVQLRGMKKLEAAVKPGNYQQLWSAGQSVEMVEDISPIHDIVNKLVQELEETLEKTSQLLVR</sequence>
<dbReference type="Proteomes" id="UP000199045">
    <property type="component" value="Unassembled WGS sequence"/>
</dbReference>
<evidence type="ECO:0000313" key="7">
    <source>
        <dbReference type="Proteomes" id="UP000199045"/>
    </source>
</evidence>
<dbReference type="OrthoDB" id="9778912at2"/>
<dbReference type="CDD" id="cd04730">
    <property type="entry name" value="NPD_like"/>
    <property type="match status" value="1"/>
</dbReference>
<evidence type="ECO:0000313" key="6">
    <source>
        <dbReference type="EMBL" id="SDG74217.1"/>
    </source>
</evidence>
<name>A0A1G7WQG7_CHIFI</name>
<dbReference type="InterPro" id="IPR013785">
    <property type="entry name" value="Aldolase_TIM"/>
</dbReference>
<dbReference type="Gene3D" id="3.20.20.70">
    <property type="entry name" value="Aldolase class I"/>
    <property type="match status" value="1"/>
</dbReference>
<dbReference type="STRING" id="104663.SAMN04488121_106115"/>
<dbReference type="Pfam" id="PF03060">
    <property type="entry name" value="NMO"/>
    <property type="match status" value="1"/>
</dbReference>
<gene>
    <name evidence="6" type="ORF">SAMN04488121_106115</name>
</gene>
<dbReference type="PANTHER" id="PTHR42747">
    <property type="entry name" value="NITRONATE MONOOXYGENASE-RELATED"/>
    <property type="match status" value="1"/>
</dbReference>
<protein>
    <submittedName>
        <fullName evidence="6">Nitronate monooxygenase</fullName>
    </submittedName>
</protein>
<dbReference type="AlphaFoldDB" id="A0A1G7WQG7"/>
<keyword evidence="5 6" id="KW-0503">Monooxygenase</keyword>